<organism evidence="3 4">
    <name type="scientific">Longimycelium tulufanense</name>
    <dbReference type="NCBI Taxonomy" id="907463"/>
    <lineage>
        <taxon>Bacteria</taxon>
        <taxon>Bacillati</taxon>
        <taxon>Actinomycetota</taxon>
        <taxon>Actinomycetes</taxon>
        <taxon>Pseudonocardiales</taxon>
        <taxon>Pseudonocardiaceae</taxon>
        <taxon>Longimycelium</taxon>
    </lineage>
</organism>
<accession>A0A8J3CCX3</accession>
<dbReference type="GO" id="GO:0051701">
    <property type="term" value="P:biological process involved in interaction with host"/>
    <property type="evidence" value="ECO:0007669"/>
    <property type="project" value="TreeGrafter"/>
</dbReference>
<keyword evidence="4" id="KW-1185">Reference proteome</keyword>
<feature type="domain" description="Mce/MlaD" evidence="1">
    <location>
        <begin position="29"/>
        <end position="104"/>
    </location>
</feature>
<dbReference type="InterPro" id="IPR003399">
    <property type="entry name" value="Mce/MlaD"/>
</dbReference>
<feature type="domain" description="Mammalian cell entry C-terminal" evidence="2">
    <location>
        <begin position="112"/>
        <end position="332"/>
    </location>
</feature>
<reference evidence="3" key="2">
    <citation type="submission" date="2020-09" db="EMBL/GenBank/DDBJ databases">
        <authorList>
            <person name="Sun Q."/>
            <person name="Zhou Y."/>
        </authorList>
    </citation>
    <scope>NUCLEOTIDE SEQUENCE</scope>
    <source>
        <strain evidence="3">CGMCC 4.5737</strain>
    </source>
</reference>
<dbReference type="Pfam" id="PF11887">
    <property type="entry name" value="Mce4_CUP1"/>
    <property type="match status" value="1"/>
</dbReference>
<evidence type="ECO:0000313" key="3">
    <source>
        <dbReference type="EMBL" id="GGM60779.1"/>
    </source>
</evidence>
<comment type="caution">
    <text evidence="3">The sequence shown here is derived from an EMBL/GenBank/DDBJ whole genome shotgun (WGS) entry which is preliminary data.</text>
</comment>
<dbReference type="NCBIfam" id="TIGR00996">
    <property type="entry name" value="Mtu_fam_mce"/>
    <property type="match status" value="1"/>
</dbReference>
<dbReference type="GO" id="GO:0005576">
    <property type="term" value="C:extracellular region"/>
    <property type="evidence" value="ECO:0007669"/>
    <property type="project" value="TreeGrafter"/>
</dbReference>
<proteinExistence type="predicted"/>
<gene>
    <name evidence="3" type="ORF">GCM10012275_34800</name>
</gene>
<name>A0A8J3CCX3_9PSEU</name>
<dbReference type="AlphaFoldDB" id="A0A8J3CCX3"/>
<evidence type="ECO:0000259" key="1">
    <source>
        <dbReference type="Pfam" id="PF02470"/>
    </source>
</evidence>
<dbReference type="Proteomes" id="UP000637578">
    <property type="component" value="Unassembled WGS sequence"/>
</dbReference>
<evidence type="ECO:0000313" key="4">
    <source>
        <dbReference type="Proteomes" id="UP000637578"/>
    </source>
</evidence>
<dbReference type="InterPro" id="IPR024516">
    <property type="entry name" value="Mce_C"/>
</dbReference>
<protein>
    <submittedName>
        <fullName evidence="3">ABC transporter substrate-binding protein</fullName>
    </submittedName>
</protein>
<dbReference type="EMBL" id="BMMK01000015">
    <property type="protein sequence ID" value="GGM60779.1"/>
    <property type="molecule type" value="Genomic_DNA"/>
</dbReference>
<dbReference type="Pfam" id="PF02470">
    <property type="entry name" value="MlaD"/>
    <property type="match status" value="1"/>
</dbReference>
<dbReference type="PANTHER" id="PTHR33371">
    <property type="entry name" value="INTERMEMBRANE PHOSPHOLIPID TRANSPORT SYSTEM BINDING PROTEIN MLAD-RELATED"/>
    <property type="match status" value="1"/>
</dbReference>
<dbReference type="InterPro" id="IPR052336">
    <property type="entry name" value="MlaD_Phospholipid_Transporter"/>
</dbReference>
<dbReference type="PANTHER" id="PTHR33371:SF19">
    <property type="entry name" value="MCE-FAMILY PROTEIN MCE4A"/>
    <property type="match status" value="1"/>
</dbReference>
<evidence type="ECO:0000259" key="2">
    <source>
        <dbReference type="Pfam" id="PF11887"/>
    </source>
</evidence>
<dbReference type="InterPro" id="IPR005693">
    <property type="entry name" value="Mce"/>
</dbReference>
<sequence>MLGVVYVAVVAAFLAFTVAVYEDVFGTDVPVTLRAGQAGNQMQADADVKLRGIAVGRVRSVTSTGDGAVLELAMDPAMMDRVPRNVSAQLLPKTLFGERYVNLVMPQRPDTVRLSAGDVIGQDRSANSIELERVLNNLLPLLQTVQPEKLSATLTTLSRVLEGRGKPLGRTMVQIGHYLGELTPQMPEIKADITRFATVADTYGDAADDILQALSDFTVTSKTLVDQRLTLQAMYRTLTAASSDVTAFLQHNSDNLIALTGSSRPTLELFAKYAPGYLCMLTAVADFVPRVDKAFGKNIGEPGLKVNLSVVHDRGKYLPNRDEPVYNDKTGPRCYGPDAEPATVSHVDGDGLGPANSPAERQMIATLLAPALKVEPNSVAAWGSLLVGPLYRGVEVRVE</sequence>
<reference evidence="3" key="1">
    <citation type="journal article" date="2014" name="Int. J. Syst. Evol. Microbiol.">
        <title>Complete genome sequence of Corynebacterium casei LMG S-19264T (=DSM 44701T), isolated from a smear-ripened cheese.</title>
        <authorList>
            <consortium name="US DOE Joint Genome Institute (JGI-PGF)"/>
            <person name="Walter F."/>
            <person name="Albersmeier A."/>
            <person name="Kalinowski J."/>
            <person name="Ruckert C."/>
        </authorList>
    </citation>
    <scope>NUCLEOTIDE SEQUENCE</scope>
    <source>
        <strain evidence="3">CGMCC 4.5737</strain>
    </source>
</reference>